<dbReference type="Pfam" id="PF04773">
    <property type="entry name" value="FecR"/>
    <property type="match status" value="1"/>
</dbReference>
<protein>
    <submittedName>
        <fullName evidence="4">FecR domain-containing protein</fullName>
    </submittedName>
</protein>
<dbReference type="InterPro" id="IPR032508">
    <property type="entry name" value="FecR_C"/>
</dbReference>
<dbReference type="InterPro" id="IPR006860">
    <property type="entry name" value="FecR"/>
</dbReference>
<keyword evidence="1" id="KW-1133">Transmembrane helix</keyword>
<proteinExistence type="predicted"/>
<keyword evidence="1" id="KW-0472">Membrane</keyword>
<dbReference type="PANTHER" id="PTHR30273">
    <property type="entry name" value="PERIPLASMIC SIGNAL SENSOR AND SIGMA FACTOR ACTIVATOR FECR-RELATED"/>
    <property type="match status" value="1"/>
</dbReference>
<feature type="transmembrane region" description="Helical" evidence="1">
    <location>
        <begin position="75"/>
        <end position="96"/>
    </location>
</feature>
<evidence type="ECO:0000259" key="3">
    <source>
        <dbReference type="Pfam" id="PF16344"/>
    </source>
</evidence>
<feature type="domain" description="Protein FecR C-terminal" evidence="3">
    <location>
        <begin position="243"/>
        <end position="311"/>
    </location>
</feature>
<feature type="domain" description="FecR protein" evidence="2">
    <location>
        <begin position="106"/>
        <end position="198"/>
    </location>
</feature>
<dbReference type="Gene3D" id="3.55.50.30">
    <property type="match status" value="1"/>
</dbReference>
<organism evidence="4">
    <name type="scientific">Prevotella sp. GTC17254</name>
    <dbReference type="NCBI Taxonomy" id="3236794"/>
    <lineage>
        <taxon>Bacteria</taxon>
        <taxon>Pseudomonadati</taxon>
        <taxon>Bacteroidota</taxon>
        <taxon>Bacteroidia</taxon>
        <taxon>Bacteroidales</taxon>
        <taxon>Prevotellaceae</taxon>
        <taxon>Prevotella</taxon>
    </lineage>
</organism>
<gene>
    <name evidence="4" type="ORF">GTC17254_14500</name>
</gene>
<evidence type="ECO:0000256" key="1">
    <source>
        <dbReference type="SAM" id="Phobius"/>
    </source>
</evidence>
<dbReference type="GO" id="GO:0016989">
    <property type="term" value="F:sigma factor antagonist activity"/>
    <property type="evidence" value="ECO:0007669"/>
    <property type="project" value="TreeGrafter"/>
</dbReference>
<dbReference type="PIRSF" id="PIRSF018266">
    <property type="entry name" value="FecR"/>
    <property type="match status" value="1"/>
</dbReference>
<evidence type="ECO:0000259" key="2">
    <source>
        <dbReference type="Pfam" id="PF04773"/>
    </source>
</evidence>
<dbReference type="PANTHER" id="PTHR30273:SF2">
    <property type="entry name" value="PROTEIN FECR"/>
    <property type="match status" value="1"/>
</dbReference>
<keyword evidence="1" id="KW-0812">Transmembrane</keyword>
<sequence length="312" mass="35457">MKTLLSNLYKKYLNGRLTENELQTFKQMVAQATDEELWEVMQQTPMPHVEIPVNIKEEIMGNLELEIRKSRRNNFMRYAAAISLFLITVSGLFYFFRQAEPTNLSKVSVAPGNRASIVLPDGTKVSLNSGTDLEYDVEAGDHRYVNLLKGEAFFEVTKDRKHPFRVLTGDMNIQVLGTTFNVKAGDSQVEASLFTGKIQIDGEKIAQAVTLSPGEKAIYTKKDHKIVVGSNDSQRDMKWKDGYLIFESTPLKDVLARIGEWYGVSIRYTGHKYSHDLLSGTFHNEPLQSVLKTLSMQYGFQYQIVENQIIIK</sequence>
<dbReference type="Pfam" id="PF16344">
    <property type="entry name" value="FecR_C"/>
    <property type="match status" value="1"/>
</dbReference>
<dbReference type="Gene3D" id="2.60.120.1440">
    <property type="match status" value="1"/>
</dbReference>
<dbReference type="EMBL" id="AP035786">
    <property type="protein sequence ID" value="BFO73853.1"/>
    <property type="molecule type" value="Genomic_DNA"/>
</dbReference>
<dbReference type="AlphaFoldDB" id="A0AB33J0N3"/>
<name>A0AB33J0N3_9BACT</name>
<accession>A0AB33J0N3</accession>
<evidence type="ECO:0000313" key="4">
    <source>
        <dbReference type="EMBL" id="BFO73853.1"/>
    </source>
</evidence>
<reference evidence="4" key="1">
    <citation type="submission" date="2024-07" db="EMBL/GenBank/DDBJ databases">
        <title>Complete genome sequence of Prevotella sp. YM-2024 GTC17254.</title>
        <authorList>
            <person name="Hayashi M."/>
            <person name="Muto Y."/>
            <person name="Tanaka K."/>
            <person name="Niwa H."/>
        </authorList>
    </citation>
    <scope>NUCLEOTIDE SEQUENCE</scope>
    <source>
        <strain evidence="4">GTC17254</strain>
    </source>
</reference>
<dbReference type="InterPro" id="IPR012373">
    <property type="entry name" value="Ferrdict_sens_TM"/>
</dbReference>